<sequence length="282" mass="31544">MPKTQVITYRRTKAIQPDSFICDISASSLASISSDTPADNAISLYNSVLSSIVDSHAPKKTRRVPVRSQPDWYTALIREAKQQRRQCERLWRKTRLTVHRDMFIEAKRKVNIMIAEAKSSHFHNIISENSGDSKKLFSVVSNLLVISTIVNNSLITGDVPSAFKLAHVTPLIKKPSLDPTVLSNYRPVSNLPFVSKILEKVVSSRLTSYLEHNGLQETHQSAYRKHHSTETALVRIQNDVMVALGGQKACLMVLLDLSAAFDTVDHRQLLIHSVTLVLKVAP</sequence>
<dbReference type="EMBL" id="MRZV01002287">
    <property type="protein sequence ID" value="PIK34105.1"/>
    <property type="molecule type" value="Genomic_DNA"/>
</dbReference>
<feature type="domain" description="Reverse transcriptase" evidence="1">
    <location>
        <begin position="152"/>
        <end position="282"/>
    </location>
</feature>
<reference evidence="2 3" key="1">
    <citation type="journal article" date="2017" name="PLoS Biol.">
        <title>The sea cucumber genome provides insights into morphological evolution and visceral regeneration.</title>
        <authorList>
            <person name="Zhang X."/>
            <person name="Sun L."/>
            <person name="Yuan J."/>
            <person name="Sun Y."/>
            <person name="Gao Y."/>
            <person name="Zhang L."/>
            <person name="Li S."/>
            <person name="Dai H."/>
            <person name="Hamel J.F."/>
            <person name="Liu C."/>
            <person name="Yu Y."/>
            <person name="Liu S."/>
            <person name="Lin W."/>
            <person name="Guo K."/>
            <person name="Jin S."/>
            <person name="Xu P."/>
            <person name="Storey K.B."/>
            <person name="Huan P."/>
            <person name="Zhang T."/>
            <person name="Zhou Y."/>
            <person name="Zhang J."/>
            <person name="Lin C."/>
            <person name="Li X."/>
            <person name="Xing L."/>
            <person name="Huo D."/>
            <person name="Sun M."/>
            <person name="Wang L."/>
            <person name="Mercier A."/>
            <person name="Li F."/>
            <person name="Yang H."/>
            <person name="Xiang J."/>
        </authorList>
    </citation>
    <scope>NUCLEOTIDE SEQUENCE [LARGE SCALE GENOMIC DNA]</scope>
    <source>
        <strain evidence="2">Shaxun</strain>
        <tissue evidence="2">Muscle</tissue>
    </source>
</reference>
<organism evidence="2 3">
    <name type="scientific">Stichopus japonicus</name>
    <name type="common">Sea cucumber</name>
    <dbReference type="NCBI Taxonomy" id="307972"/>
    <lineage>
        <taxon>Eukaryota</taxon>
        <taxon>Metazoa</taxon>
        <taxon>Echinodermata</taxon>
        <taxon>Eleutherozoa</taxon>
        <taxon>Echinozoa</taxon>
        <taxon>Holothuroidea</taxon>
        <taxon>Aspidochirotacea</taxon>
        <taxon>Aspidochirotida</taxon>
        <taxon>Stichopodidae</taxon>
        <taxon>Apostichopus</taxon>
    </lineage>
</organism>
<dbReference type="InterPro" id="IPR000477">
    <property type="entry name" value="RT_dom"/>
</dbReference>
<evidence type="ECO:0000259" key="1">
    <source>
        <dbReference type="PROSITE" id="PS50878"/>
    </source>
</evidence>
<dbReference type="OrthoDB" id="10060997at2759"/>
<dbReference type="PROSITE" id="PS50878">
    <property type="entry name" value="RT_POL"/>
    <property type="match status" value="1"/>
</dbReference>
<dbReference type="PANTHER" id="PTHR46670:SF3">
    <property type="entry name" value="ENDONUCLEASE_EXONUCLEASE_PHOSPHATASE DOMAIN-CONTAINING PROTEIN"/>
    <property type="match status" value="1"/>
</dbReference>
<dbReference type="STRING" id="307972.A0A2G8JEF8"/>
<protein>
    <recommendedName>
        <fullName evidence="1">Reverse transcriptase domain-containing protein</fullName>
    </recommendedName>
</protein>
<comment type="caution">
    <text evidence="2">The sequence shown here is derived from an EMBL/GenBank/DDBJ whole genome shotgun (WGS) entry which is preliminary data.</text>
</comment>
<dbReference type="AlphaFoldDB" id="A0A2G8JEF8"/>
<name>A0A2G8JEF8_STIJA</name>
<dbReference type="PANTHER" id="PTHR46670">
    <property type="entry name" value="ENDO/EXONUCLEASE/PHOSPHATASE DOMAIN-CONTAINING PROTEIN"/>
    <property type="match status" value="1"/>
</dbReference>
<dbReference type="Proteomes" id="UP000230750">
    <property type="component" value="Unassembled WGS sequence"/>
</dbReference>
<gene>
    <name evidence="2" type="ORF">BSL78_29071</name>
</gene>
<keyword evidence="3" id="KW-1185">Reference proteome</keyword>
<evidence type="ECO:0000313" key="3">
    <source>
        <dbReference type="Proteomes" id="UP000230750"/>
    </source>
</evidence>
<proteinExistence type="predicted"/>
<accession>A0A2G8JEF8</accession>
<evidence type="ECO:0000313" key="2">
    <source>
        <dbReference type="EMBL" id="PIK34105.1"/>
    </source>
</evidence>
<dbReference type="Pfam" id="PF00078">
    <property type="entry name" value="RVT_1"/>
    <property type="match status" value="1"/>
</dbReference>